<evidence type="ECO:0000313" key="7">
    <source>
        <dbReference type="Proteomes" id="UP001156856"/>
    </source>
</evidence>
<feature type="compositionally biased region" description="Basic and acidic residues" evidence="1">
    <location>
        <begin position="62"/>
        <end position="72"/>
    </location>
</feature>
<dbReference type="Proteomes" id="UP001156856">
    <property type="component" value="Unassembled WGS sequence"/>
</dbReference>
<reference evidence="7" key="2">
    <citation type="journal article" date="2019" name="Int. J. Syst. Evol. Microbiol.">
        <title>The Global Catalogue of Microorganisms (GCM) 10K type strain sequencing project: providing services to taxonomists for standard genome sequencing and annotation.</title>
        <authorList>
            <consortium name="The Broad Institute Genomics Platform"/>
            <consortium name="The Broad Institute Genome Sequencing Center for Infectious Disease"/>
            <person name="Wu L."/>
            <person name="Ma J."/>
        </authorList>
    </citation>
    <scope>NUCLEOTIDE SEQUENCE [LARGE SCALE GENOMIC DNA]</scope>
    <source>
        <strain evidence="7">NBRC 107715</strain>
    </source>
</reference>
<evidence type="ECO:0000313" key="6">
    <source>
        <dbReference type="Proteomes" id="UP000321960"/>
    </source>
</evidence>
<reference evidence="5" key="4">
    <citation type="submission" date="2023-01" db="EMBL/GenBank/DDBJ databases">
        <title>Draft genome sequence of Methylobacterium oxalidis strain NBRC 107715.</title>
        <authorList>
            <person name="Sun Q."/>
            <person name="Mori K."/>
        </authorList>
    </citation>
    <scope>NUCLEOTIDE SEQUENCE</scope>
    <source>
        <strain evidence="5">NBRC 107715</strain>
    </source>
</reference>
<dbReference type="Pfam" id="PF10145">
    <property type="entry name" value="PhageMin_Tail"/>
    <property type="match status" value="1"/>
</dbReference>
<name>A0A512J162_9HYPH</name>
<evidence type="ECO:0000313" key="5">
    <source>
        <dbReference type="EMBL" id="GLS62278.1"/>
    </source>
</evidence>
<organism evidence="4 6">
    <name type="scientific">Methylobacterium oxalidis</name>
    <dbReference type="NCBI Taxonomy" id="944322"/>
    <lineage>
        <taxon>Bacteria</taxon>
        <taxon>Pseudomonadati</taxon>
        <taxon>Pseudomonadota</taxon>
        <taxon>Alphaproteobacteria</taxon>
        <taxon>Hyphomicrobiales</taxon>
        <taxon>Methylobacteriaceae</taxon>
        <taxon>Methylobacterium</taxon>
    </lineage>
</organism>
<evidence type="ECO:0000256" key="1">
    <source>
        <dbReference type="SAM" id="MobiDB-lite"/>
    </source>
</evidence>
<feature type="transmembrane region" description="Helical" evidence="2">
    <location>
        <begin position="668"/>
        <end position="694"/>
    </location>
</feature>
<dbReference type="EMBL" id="BSPK01000008">
    <property type="protein sequence ID" value="GLS62278.1"/>
    <property type="molecule type" value="Genomic_DNA"/>
</dbReference>
<keyword evidence="7" id="KW-1185">Reference proteome</keyword>
<evidence type="ECO:0000256" key="2">
    <source>
        <dbReference type="SAM" id="Phobius"/>
    </source>
</evidence>
<keyword evidence="2" id="KW-1133">Transmembrane helix</keyword>
<reference evidence="4 6" key="3">
    <citation type="submission" date="2019-07" db="EMBL/GenBank/DDBJ databases">
        <title>Whole genome shotgun sequence of Methylobacterium oxalidis NBRC 107715.</title>
        <authorList>
            <person name="Hosoyama A."/>
            <person name="Uohara A."/>
            <person name="Ohji S."/>
            <person name="Ichikawa N."/>
        </authorList>
    </citation>
    <scope>NUCLEOTIDE SEQUENCE [LARGE SCALE GENOMIC DNA]</scope>
    <source>
        <strain evidence="4 6">NBRC 107715</strain>
    </source>
</reference>
<feature type="region of interest" description="Disordered" evidence="1">
    <location>
        <begin position="46"/>
        <end position="72"/>
    </location>
</feature>
<feature type="region of interest" description="Disordered" evidence="1">
    <location>
        <begin position="766"/>
        <end position="811"/>
    </location>
</feature>
<dbReference type="InterPro" id="IPR010090">
    <property type="entry name" value="Phage_tape_meas"/>
</dbReference>
<reference evidence="5" key="1">
    <citation type="journal article" date="2014" name="Int. J. Syst. Evol. Microbiol.">
        <title>Complete genome of a new Firmicutes species belonging to the dominant human colonic microbiota ('Ruminococcus bicirculans') reveals two chromosomes and a selective capacity to utilize plant glucans.</title>
        <authorList>
            <consortium name="NISC Comparative Sequencing Program"/>
            <person name="Wegmann U."/>
            <person name="Louis P."/>
            <person name="Goesmann A."/>
            <person name="Henrissat B."/>
            <person name="Duncan S.H."/>
            <person name="Flint H.J."/>
        </authorList>
    </citation>
    <scope>NUCLEOTIDE SEQUENCE</scope>
    <source>
        <strain evidence="5">NBRC 107715</strain>
    </source>
</reference>
<feature type="region of interest" description="Disordered" evidence="1">
    <location>
        <begin position="189"/>
        <end position="214"/>
    </location>
</feature>
<evidence type="ECO:0000259" key="3">
    <source>
        <dbReference type="Pfam" id="PF10145"/>
    </source>
</evidence>
<accession>A0A512J162</accession>
<comment type="caution">
    <text evidence="4">The sequence shown here is derived from an EMBL/GenBank/DDBJ whole genome shotgun (WGS) entry which is preliminary data.</text>
</comment>
<sequence>MSDDNLKLGIELDVAARGADMVDQLRAKLRALDSAVRSINANLRSAARSADPLGRGSASSKRTPDPARQTREAMRDLKSRFTFESRMAAQRVREQRAETRECIARMKEQRRAETESLRAVRVQTQEQAQSFRDRMSFASRMIRQQAREEAALDRDRQRSARETIRLDSYRYGLREREERRLHREGIRQDRERANLRSSALDNARSAASHGRDTYQRLTRTGAGAALAGTAASAALARRALTAEADIDSAEINARIYGGLSKDAARQLRDQWASPLAEQLGVSTAKLLTSYTDALKVGIPAEGAKQFSSLATQTSEAWSVPFETVTDTLGTVNSILTSTGEAFSFDRLKSVANSLQYLAAKQSTTPEKLISFLQRGAGASQVLGMSQEAGLAFGSASTSLGNQAGQSGRLFDYIAGRLVKMPDMVKKHGLEGKRAKELVRYLGYGSVGEMDRRRRASPDEFLPDFMERFAKIKDQKKQEQLIQFFAGQEWLGEFGRMVKGIATYREAANLAKEAKGLDAIGEVWKLHSLKLAFVFKQIKAGFLNIMGEFGKVLSPLARQVGDFFLDWSRKLQGGGLQARFRAAIDGLIQGFGFKDLPDMLRGVFGAPGEGNAGAISQWRSTALAFAEGITDTINTLKRLFSVFTGGDTSSEAIARWTGRLITFAAACVIAAPAVAVLGGLASGITALGIAILGAWRILKAAGLIGAAGPGAAPNMPKGPGAATGGLFGRLLGRFGIGGAAAFASSSSLSKGEQNALAGRLYQWAEEQEKAKGGAPSRAWSDPPLKKSLDSLKESVDENAKLLRQNAEGDWRG</sequence>
<dbReference type="AlphaFoldDB" id="A0A512J162"/>
<dbReference type="EMBL" id="BJZU01000028">
    <property type="protein sequence ID" value="GEP03694.1"/>
    <property type="molecule type" value="Genomic_DNA"/>
</dbReference>
<protein>
    <recommendedName>
        <fullName evidence="3">Phage tail tape measure protein domain-containing protein</fullName>
    </recommendedName>
</protein>
<proteinExistence type="predicted"/>
<gene>
    <name evidence="5" type="ORF">GCM10007888_06590</name>
    <name evidence="4" type="ORF">MOX02_17320</name>
</gene>
<feature type="compositionally biased region" description="Basic and acidic residues" evidence="1">
    <location>
        <begin position="782"/>
        <end position="811"/>
    </location>
</feature>
<evidence type="ECO:0000313" key="4">
    <source>
        <dbReference type="EMBL" id="GEP03694.1"/>
    </source>
</evidence>
<dbReference type="NCBIfam" id="TIGR01760">
    <property type="entry name" value="tape_meas_TP901"/>
    <property type="match status" value="1"/>
</dbReference>
<keyword evidence="2" id="KW-0472">Membrane</keyword>
<dbReference type="RefSeq" id="WP_170267746.1">
    <property type="nucleotide sequence ID" value="NZ_BJZU01000028.1"/>
</dbReference>
<feature type="domain" description="Phage tail tape measure protein" evidence="3">
    <location>
        <begin position="271"/>
        <end position="483"/>
    </location>
</feature>
<keyword evidence="2" id="KW-0812">Transmembrane</keyword>
<dbReference type="Proteomes" id="UP000321960">
    <property type="component" value="Unassembled WGS sequence"/>
</dbReference>